<gene>
    <name evidence="2" type="ORF">GCM10009824_12300</name>
</gene>
<evidence type="ECO:0000259" key="1">
    <source>
        <dbReference type="Pfam" id="PF07561"/>
    </source>
</evidence>
<name>A0ABN2XNW3_9MICC</name>
<evidence type="ECO:0000313" key="3">
    <source>
        <dbReference type="Proteomes" id="UP001500166"/>
    </source>
</evidence>
<accession>A0ABN2XNW3</accession>
<dbReference type="EMBL" id="BAAAQA010000014">
    <property type="protein sequence ID" value="GAA2114780.1"/>
    <property type="molecule type" value="Genomic_DNA"/>
</dbReference>
<feature type="domain" description="DUF1540" evidence="1">
    <location>
        <begin position="60"/>
        <end position="86"/>
    </location>
</feature>
<dbReference type="Pfam" id="PF07561">
    <property type="entry name" value="DUF1540"/>
    <property type="match status" value="2"/>
</dbReference>
<dbReference type="Proteomes" id="UP001500166">
    <property type="component" value="Unassembled WGS sequence"/>
</dbReference>
<comment type="caution">
    <text evidence="2">The sequence shown here is derived from an EMBL/GenBank/DDBJ whole genome shotgun (WGS) entry which is preliminary data.</text>
</comment>
<protein>
    <recommendedName>
        <fullName evidence="1">DUF1540 domain-containing protein</fullName>
    </recommendedName>
</protein>
<sequence>MATLTAVSACAATACAYNDNGCSAPAITVGGSGSTASCTTFISLDARGGLPTANGQVGACQRLECKHNTDLLCTASSIEMTGDTANCASYEAE</sequence>
<feature type="domain" description="DUF1540" evidence="1">
    <location>
        <begin position="10"/>
        <end position="41"/>
    </location>
</feature>
<keyword evidence="3" id="KW-1185">Reference proteome</keyword>
<organism evidence="2 3">
    <name type="scientific">Kocuria atrinae</name>
    <dbReference type="NCBI Taxonomy" id="592377"/>
    <lineage>
        <taxon>Bacteria</taxon>
        <taxon>Bacillati</taxon>
        <taxon>Actinomycetota</taxon>
        <taxon>Actinomycetes</taxon>
        <taxon>Micrococcales</taxon>
        <taxon>Micrococcaceae</taxon>
        <taxon>Kocuria</taxon>
    </lineage>
</organism>
<proteinExistence type="predicted"/>
<evidence type="ECO:0000313" key="2">
    <source>
        <dbReference type="EMBL" id="GAA2114780.1"/>
    </source>
</evidence>
<dbReference type="RefSeq" id="WP_016997581.1">
    <property type="nucleotide sequence ID" value="NZ_BAAAQA010000014.1"/>
</dbReference>
<reference evidence="2 3" key="1">
    <citation type="journal article" date="2019" name="Int. J. Syst. Evol. Microbiol.">
        <title>The Global Catalogue of Microorganisms (GCM) 10K type strain sequencing project: providing services to taxonomists for standard genome sequencing and annotation.</title>
        <authorList>
            <consortium name="The Broad Institute Genomics Platform"/>
            <consortium name="The Broad Institute Genome Sequencing Center for Infectious Disease"/>
            <person name="Wu L."/>
            <person name="Ma J."/>
        </authorList>
    </citation>
    <scope>NUCLEOTIDE SEQUENCE [LARGE SCALE GENOMIC DNA]</scope>
    <source>
        <strain evidence="2 3">JCM 15914</strain>
    </source>
</reference>
<dbReference type="InterPro" id="IPR011437">
    <property type="entry name" value="DUF1540"/>
</dbReference>